<gene>
    <name evidence="2" type="primary">106091417</name>
</gene>
<dbReference type="OrthoDB" id="7771310at2759"/>
<dbReference type="PANTHER" id="PTHR43861">
    <property type="entry name" value="TRANS-ACONITATE 2-METHYLTRANSFERASE-RELATED"/>
    <property type="match status" value="1"/>
</dbReference>
<dbReference type="EnsemblMetazoa" id="SCAU003179-RB">
    <property type="protein sequence ID" value="SCAU003179-PB"/>
    <property type="gene ID" value="SCAU003179"/>
</dbReference>
<dbReference type="Pfam" id="PF08242">
    <property type="entry name" value="Methyltransf_12"/>
    <property type="match status" value="1"/>
</dbReference>
<dbReference type="Proteomes" id="UP000095300">
    <property type="component" value="Unassembled WGS sequence"/>
</dbReference>
<dbReference type="Gene3D" id="3.40.50.150">
    <property type="entry name" value="Vaccinia Virus protein VP39"/>
    <property type="match status" value="1"/>
</dbReference>
<organism evidence="2 3">
    <name type="scientific">Stomoxys calcitrans</name>
    <name type="common">Stable fly</name>
    <name type="synonym">Conops calcitrans</name>
    <dbReference type="NCBI Taxonomy" id="35570"/>
    <lineage>
        <taxon>Eukaryota</taxon>
        <taxon>Metazoa</taxon>
        <taxon>Ecdysozoa</taxon>
        <taxon>Arthropoda</taxon>
        <taxon>Hexapoda</taxon>
        <taxon>Insecta</taxon>
        <taxon>Pterygota</taxon>
        <taxon>Neoptera</taxon>
        <taxon>Endopterygota</taxon>
        <taxon>Diptera</taxon>
        <taxon>Brachycera</taxon>
        <taxon>Muscomorpha</taxon>
        <taxon>Muscoidea</taxon>
        <taxon>Muscidae</taxon>
        <taxon>Stomoxys</taxon>
    </lineage>
</organism>
<dbReference type="VEuPathDB" id="VectorBase:SCAU003179"/>
<reference evidence="3" key="1">
    <citation type="submission" date="2015-05" db="EMBL/GenBank/DDBJ databases">
        <authorList>
            <person name="Wilson R.K."/>
            <person name="Warren W.C."/>
            <person name="Olafson P."/>
        </authorList>
    </citation>
    <scope>NUCLEOTIDE SEQUENCE [LARGE SCALE GENOMIC DNA]</scope>
    <source>
        <strain evidence="3">USDA</strain>
    </source>
</reference>
<evidence type="ECO:0000259" key="1">
    <source>
        <dbReference type="Pfam" id="PF08242"/>
    </source>
</evidence>
<dbReference type="CDD" id="cd02440">
    <property type="entry name" value="AdoMet_MTases"/>
    <property type="match status" value="1"/>
</dbReference>
<dbReference type="InterPro" id="IPR013217">
    <property type="entry name" value="Methyltransf_12"/>
</dbReference>
<protein>
    <recommendedName>
        <fullName evidence="1">Methyltransferase type 12 domain-containing protein</fullName>
    </recommendedName>
</protein>
<feature type="domain" description="Methyltransferase type 12" evidence="1">
    <location>
        <begin position="87"/>
        <end position="186"/>
    </location>
</feature>
<dbReference type="PANTHER" id="PTHR43861:SF1">
    <property type="entry name" value="TRANS-ACONITATE 2-METHYLTRANSFERASE"/>
    <property type="match status" value="1"/>
</dbReference>
<evidence type="ECO:0000313" key="3">
    <source>
        <dbReference type="Proteomes" id="UP000095300"/>
    </source>
</evidence>
<dbReference type="InterPro" id="IPR029063">
    <property type="entry name" value="SAM-dependent_MTases_sf"/>
</dbReference>
<dbReference type="KEGG" id="scac:106091417"/>
<evidence type="ECO:0000313" key="2">
    <source>
        <dbReference type="EnsemblMetazoa" id="SCAU003179-PA"/>
    </source>
</evidence>
<dbReference type="STRING" id="35570.A0A1I8NYE8"/>
<name>A0A1I8NYE8_STOCA</name>
<accession>A0A1I8NYE8</accession>
<reference evidence="2" key="2">
    <citation type="submission" date="2020-05" db="UniProtKB">
        <authorList>
            <consortium name="EnsemblMetazoa"/>
        </authorList>
    </citation>
    <scope>IDENTIFICATION</scope>
    <source>
        <strain evidence="2">USDA</strain>
    </source>
</reference>
<dbReference type="EnsemblMetazoa" id="SCAU003179-RA">
    <property type="protein sequence ID" value="SCAU003179-PA"/>
    <property type="gene ID" value="SCAU003179"/>
</dbReference>
<sequence>MIHKANLQIHKVSVNSTSVDGTRHVALLNKPHQVKHLQQSQTLQLDAMHRPVLYHQHNAIQKSIAEKVIRKYAKWMQWRNDGLDSLIDVGTGTGNVLMEIAKPHISKAYRRVVGIDMASDAIAFAKTYYKSQRKVEFKILDIGTENELPADLIGQFDHVTSFNCLHWVNNQIQALKNIYQLIRPEGGDFLLCFQPYLPFFDIYEVLQNTSTWSPYIGHIDYFGGPLQRIEEDELSNLLDEIGFDNVEIEYSFGVHTYQSEKEFKEHMAASCMFLKHIPPQLHSTIMKDFVDIAQRLGCRASSPSGNKCKYSLNFTNAVVYAKKLPQCH</sequence>
<dbReference type="SUPFAM" id="SSF53335">
    <property type="entry name" value="S-adenosyl-L-methionine-dependent methyltransferases"/>
    <property type="match status" value="1"/>
</dbReference>
<keyword evidence="3" id="KW-1185">Reference proteome</keyword>
<proteinExistence type="predicted"/>
<dbReference type="AlphaFoldDB" id="A0A1I8NYE8"/>